<dbReference type="PANTHER" id="PTHR22605">
    <property type="entry name" value="RZ-TYPE DOMAIN-CONTAINING PROTEIN"/>
    <property type="match status" value="1"/>
</dbReference>
<dbReference type="Pfam" id="PF00097">
    <property type="entry name" value="zf-C3HC4"/>
    <property type="match status" value="1"/>
</dbReference>
<dbReference type="GO" id="GO:0016887">
    <property type="term" value="F:ATP hydrolysis activity"/>
    <property type="evidence" value="ECO:0007669"/>
    <property type="project" value="InterPro"/>
</dbReference>
<evidence type="ECO:0000256" key="4">
    <source>
        <dbReference type="ARBA" id="ARBA00022771"/>
    </source>
</evidence>
<evidence type="ECO:0000256" key="7">
    <source>
        <dbReference type="PROSITE-ProRule" id="PRU00175"/>
    </source>
</evidence>
<dbReference type="GO" id="GO:0006511">
    <property type="term" value="P:ubiquitin-dependent protein catabolic process"/>
    <property type="evidence" value="ECO:0007669"/>
    <property type="project" value="TreeGrafter"/>
</dbReference>
<keyword evidence="4 7" id="KW-0863">Zinc-finger</keyword>
<sequence>MSVSLHSMGLAEKLLELFQKTTLGSFLAQFTVDQQQELLQCYLKDFLLLTIRVSTWEQLNSLDVLAAVACAEMLTENLLKPSPQAWLQTVKNLSMPLELLCSEGYMQDCGMMTRTLIRDIRTHWNRIFSISLFVEHVLLETESQIPELLELVTDYVSLLNKCLLEDSDTKTHRPFIAVMTTLRECKDQVTKSLSRFVVQPCPICLGDAQDPVCLPCDHIFCLRCIEVHLTRGQMGCPHCLTNLPNTFSPTVSQEHREVIEKHARFRQMCNSFFVDLVSTMCFKDNSPPQKEVVKDLLSLLFVEKAPQRCCEHTKSLSPFDDVVDKTPVIRSVVLKLLLKYSFHDVKEYIQAYLSQLENKLFLAEDKTELYMFFTNCLEDSIYEKNNAFFIRDELKYLREEGHFLTTYQPVGCSQWPAGEASVEHMQKMARIRLCLDKASEILAELQDGSGSTLTNHLAFLTGSAEVAEEKHRYLQQVERFCARVQNDWYRVYLVRKLTSQQGMEFVQSLSKEGHPAHWVFPKEVIAQQVRRARDHPGQMDRYLVHGKDYKAVRDAVGKAILESKPLAIETALEVGQAGSCSELHNSEAVYLLLALFREVTTLYRSQNADLHPKPQQCEAMKKFIEKSETLSPDISAFAISLVNNELPLLRTGPGVSNLEGTVIEMAVHAATVLLCGQSQVLGPLKNLAFFPHLMVNAFLPTMPEDLLAQARNWKGLEGVTWYTCPNGHVCSVGECGKPMQQSFCIDCRAPIGGINHKPEEGFRVIDDTTDRTQTGHVLGNPPPRGAPVVSDRQMSPVVFLLIRLLTHLAMLLGATQSPQDLMNIIKPPVSDPKRFLQQHIQRDLEQLMNTLGRSADETASVVHLVLCHLLREQSHSSSDFDAELSTREERNRWEKLVETIILHELEYLDETLLAVNAQISQDERISSNPVAKIVYGDPVTFLPHLPKSSVVHCSKMWSCRKRITIEYLQHIVEQKNSKESVPILWKFLQKEAELRLVKFLPEVLELQKNLVKRFQNVSEVEYKSIRSFISSHHSDGLKKLALSRITIFLSTWNKLRRSLETNGEIKLPKDYCSSDLDLDTDLEVILPRRQGRGLCSTALVSYLIKLHNEIVYAVEKFSKEDNSYSVNASEIADLHVISYEGLPTLVYRRDWNYEHLFMDIKNKMPQSPLPNVAITALRGQLQSYSDACEALSATEVTLGFLSAAGGDPDMHLNVYIQDMLKMGDPTSLVSKAFNRCQLKHIVALWRILSAHKSELMLRQEKEPFGEIDSRYKADLNPENAKLLNTFLNHIGLEAFLLDLHDMMILKLKNPKATENFNAEWSLRDTLVSYMETTDSEIPPEMESQFPEEILLSNCVAVWKMAAELKRNRQMR</sequence>
<dbReference type="InterPro" id="IPR017907">
    <property type="entry name" value="Znf_RING_CS"/>
</dbReference>
<keyword evidence="2" id="KW-0963">Cytoplasm</keyword>
<dbReference type="PROSITE" id="PS51981">
    <property type="entry name" value="ZF_RZ"/>
    <property type="match status" value="1"/>
</dbReference>
<dbReference type="PROSITE" id="PS50089">
    <property type="entry name" value="ZF_RING_2"/>
    <property type="match status" value="1"/>
</dbReference>
<protein>
    <submittedName>
        <fullName evidence="10">Uncharacterized protein</fullName>
    </submittedName>
</protein>
<evidence type="ECO:0000256" key="3">
    <source>
        <dbReference type="ARBA" id="ARBA00022723"/>
    </source>
</evidence>
<evidence type="ECO:0000313" key="10">
    <source>
        <dbReference type="EMBL" id="MXQ87149.1"/>
    </source>
</evidence>
<dbReference type="GO" id="GO:0016020">
    <property type="term" value="C:membrane"/>
    <property type="evidence" value="ECO:0007669"/>
    <property type="project" value="TreeGrafter"/>
</dbReference>
<dbReference type="Pfam" id="PF20173">
    <property type="entry name" value="ZnF_RZ-type"/>
    <property type="match status" value="1"/>
</dbReference>
<accession>A0A6B0RA85</accession>
<name>A0A6B0RA85_9CETA</name>
<comment type="caution">
    <text evidence="10">The sequence shown here is derived from an EMBL/GenBank/DDBJ whole genome shotgun (WGS) entry which is preliminary data.</text>
</comment>
<gene>
    <name evidence="10" type="ORF">E5288_WYG007497</name>
</gene>
<evidence type="ECO:0000256" key="6">
    <source>
        <dbReference type="ARBA" id="ARBA00022859"/>
    </source>
</evidence>
<evidence type="ECO:0000259" key="8">
    <source>
        <dbReference type="PROSITE" id="PS50089"/>
    </source>
</evidence>
<dbReference type="Gene3D" id="3.30.40.10">
    <property type="entry name" value="Zinc/RING finger domain, C3HC4 (zinc finger)"/>
    <property type="match status" value="1"/>
</dbReference>
<dbReference type="InterPro" id="IPR018957">
    <property type="entry name" value="Znf_C3HC4_RING-type"/>
</dbReference>
<dbReference type="GO" id="GO:0008270">
    <property type="term" value="F:zinc ion binding"/>
    <property type="evidence" value="ECO:0007669"/>
    <property type="project" value="UniProtKB-KW"/>
</dbReference>
<evidence type="ECO:0000313" key="11">
    <source>
        <dbReference type="Proteomes" id="UP000322234"/>
    </source>
</evidence>
<dbReference type="GO" id="GO:0002376">
    <property type="term" value="P:immune system process"/>
    <property type="evidence" value="ECO:0007669"/>
    <property type="project" value="UniProtKB-KW"/>
</dbReference>
<dbReference type="EMBL" id="VBQZ03000036">
    <property type="protein sequence ID" value="MXQ87149.1"/>
    <property type="molecule type" value="Genomic_DNA"/>
</dbReference>
<dbReference type="GO" id="GO:0005730">
    <property type="term" value="C:nucleolus"/>
    <property type="evidence" value="ECO:0007669"/>
    <property type="project" value="TreeGrafter"/>
</dbReference>
<evidence type="ECO:0000256" key="5">
    <source>
        <dbReference type="ARBA" id="ARBA00022833"/>
    </source>
</evidence>
<evidence type="ECO:0000256" key="2">
    <source>
        <dbReference type="ARBA" id="ARBA00022490"/>
    </source>
</evidence>
<evidence type="ECO:0000256" key="1">
    <source>
        <dbReference type="ARBA" id="ARBA00004496"/>
    </source>
</evidence>
<dbReference type="InterPro" id="IPR046439">
    <property type="entry name" value="ZF_RZ_dom"/>
</dbReference>
<keyword evidence="3" id="KW-0479">Metal-binding</keyword>
<dbReference type="PROSITE" id="PS00518">
    <property type="entry name" value="ZF_RING_1"/>
    <property type="match status" value="1"/>
</dbReference>
<comment type="subcellular location">
    <subcellularLocation>
        <location evidence="1">Cytoplasm</location>
    </subcellularLocation>
</comment>
<keyword evidence="5" id="KW-0862">Zinc</keyword>
<dbReference type="SUPFAM" id="SSF57850">
    <property type="entry name" value="RING/U-box"/>
    <property type="match status" value="1"/>
</dbReference>
<dbReference type="GO" id="GO:0005829">
    <property type="term" value="C:cytosol"/>
    <property type="evidence" value="ECO:0007669"/>
    <property type="project" value="TreeGrafter"/>
</dbReference>
<dbReference type="InterPro" id="IPR001841">
    <property type="entry name" value="Znf_RING"/>
</dbReference>
<keyword evidence="11" id="KW-1185">Reference proteome</keyword>
<dbReference type="Proteomes" id="UP000322234">
    <property type="component" value="Unassembled WGS sequence"/>
</dbReference>
<feature type="domain" description="RZ-type" evidence="9">
    <location>
        <begin position="702"/>
        <end position="774"/>
    </location>
</feature>
<dbReference type="FunFam" id="3.30.40.10:FF:000488">
    <property type="entry name" value="E3 ubiquitin-protein ligase RNF213"/>
    <property type="match status" value="1"/>
</dbReference>
<organism evidence="10 11">
    <name type="scientific">Bos mutus</name>
    <name type="common">wild yak</name>
    <dbReference type="NCBI Taxonomy" id="72004"/>
    <lineage>
        <taxon>Eukaryota</taxon>
        <taxon>Metazoa</taxon>
        <taxon>Chordata</taxon>
        <taxon>Craniata</taxon>
        <taxon>Vertebrata</taxon>
        <taxon>Euteleostomi</taxon>
        <taxon>Mammalia</taxon>
        <taxon>Eutheria</taxon>
        <taxon>Laurasiatheria</taxon>
        <taxon>Artiodactyla</taxon>
        <taxon>Ruminantia</taxon>
        <taxon>Pecora</taxon>
        <taxon>Bovidae</taxon>
        <taxon>Bovinae</taxon>
        <taxon>Bos</taxon>
    </lineage>
</organism>
<dbReference type="InterPro" id="IPR013083">
    <property type="entry name" value="Znf_RING/FYVE/PHD"/>
</dbReference>
<feature type="domain" description="RING-type" evidence="8">
    <location>
        <begin position="201"/>
        <end position="239"/>
    </location>
</feature>
<dbReference type="SMART" id="SM00184">
    <property type="entry name" value="RING"/>
    <property type="match status" value="1"/>
</dbReference>
<dbReference type="GO" id="GO:2000051">
    <property type="term" value="P:negative regulation of non-canonical Wnt signaling pathway"/>
    <property type="evidence" value="ECO:0007669"/>
    <property type="project" value="TreeGrafter"/>
</dbReference>
<proteinExistence type="predicted"/>
<dbReference type="PANTHER" id="PTHR22605:SF16">
    <property type="entry name" value="E3 UBIQUITIN-PROTEIN LIGASE RNF213"/>
    <property type="match status" value="1"/>
</dbReference>
<keyword evidence="6" id="KW-0391">Immunity</keyword>
<dbReference type="GO" id="GO:0002040">
    <property type="term" value="P:sprouting angiogenesis"/>
    <property type="evidence" value="ECO:0007669"/>
    <property type="project" value="TreeGrafter"/>
</dbReference>
<evidence type="ECO:0000259" key="9">
    <source>
        <dbReference type="PROSITE" id="PS51981"/>
    </source>
</evidence>
<dbReference type="GO" id="GO:0004842">
    <property type="term" value="F:ubiquitin-protein transferase activity"/>
    <property type="evidence" value="ECO:0007669"/>
    <property type="project" value="InterPro"/>
</dbReference>
<reference evidence="10" key="1">
    <citation type="submission" date="2019-10" db="EMBL/GenBank/DDBJ databases">
        <title>The sequence and de novo assembly of the wild yak genome.</title>
        <authorList>
            <person name="Liu Y."/>
        </authorList>
    </citation>
    <scope>NUCLEOTIDE SEQUENCE [LARGE SCALE GENOMIC DNA]</scope>
    <source>
        <strain evidence="10">WY2019</strain>
    </source>
</reference>
<dbReference type="InterPro" id="IPR031248">
    <property type="entry name" value="RNF213"/>
</dbReference>